<dbReference type="Pfam" id="PF07707">
    <property type="entry name" value="BACK"/>
    <property type="match status" value="1"/>
</dbReference>
<dbReference type="SUPFAM" id="SSF52047">
    <property type="entry name" value="RNI-like"/>
    <property type="match status" value="2"/>
</dbReference>
<dbReference type="EMBL" id="JBEDUW010000006">
    <property type="protein sequence ID" value="KAK9921193.1"/>
    <property type="molecule type" value="Genomic_DNA"/>
</dbReference>
<dbReference type="SMART" id="SM00225">
    <property type="entry name" value="BTB"/>
    <property type="match status" value="1"/>
</dbReference>
<dbReference type="SMART" id="SM00875">
    <property type="entry name" value="BACK"/>
    <property type="match status" value="1"/>
</dbReference>
<dbReference type="InterPro" id="IPR032675">
    <property type="entry name" value="LRR_dom_sf"/>
</dbReference>
<evidence type="ECO:0000256" key="1">
    <source>
        <dbReference type="ARBA" id="ARBA00002668"/>
    </source>
</evidence>
<dbReference type="InterPro" id="IPR000210">
    <property type="entry name" value="BTB/POZ_dom"/>
</dbReference>
<gene>
    <name evidence="4" type="ORF">M0R45_029714</name>
</gene>
<dbReference type="Gene3D" id="1.25.40.420">
    <property type="match status" value="1"/>
</dbReference>
<accession>A0AAW1WBJ9</accession>
<dbReference type="PANTHER" id="PTHR13318:SF247">
    <property type="entry name" value="GH16156P"/>
    <property type="match status" value="1"/>
</dbReference>
<evidence type="ECO:0000313" key="5">
    <source>
        <dbReference type="Proteomes" id="UP001457282"/>
    </source>
</evidence>
<dbReference type="PROSITE" id="PS50097">
    <property type="entry name" value="BTB"/>
    <property type="match status" value="1"/>
</dbReference>
<evidence type="ECO:0000313" key="4">
    <source>
        <dbReference type="EMBL" id="KAK9921193.1"/>
    </source>
</evidence>
<evidence type="ECO:0000259" key="3">
    <source>
        <dbReference type="PROSITE" id="PS50097"/>
    </source>
</evidence>
<dbReference type="Pfam" id="PF00651">
    <property type="entry name" value="BTB"/>
    <property type="match status" value="1"/>
</dbReference>
<dbReference type="InterPro" id="IPR011333">
    <property type="entry name" value="SKP1/BTB/POZ_sf"/>
</dbReference>
<comment type="caution">
    <text evidence="4">The sequence shown here is derived from an EMBL/GenBank/DDBJ whole genome shotgun (WGS) entry which is preliminary data.</text>
</comment>
<feature type="domain" description="BTB" evidence="3">
    <location>
        <begin position="30"/>
        <end position="110"/>
    </location>
</feature>
<sequence>MASSSDDDFITVVCTNPNPIEAITTTTTDREVLISVTDIQSWDLPGILCCQTLKVEAHRNRLIQHSSYFHGLLSGSFSESRLDCIAIEWNLEAFVEILNCIYGCPLDVTYNNFLPFIEGALYFGVEILLTRCKTWFSKVASSEVPPQIQLDDLIYIWSFGLEHACDFLPELCASYLARNFMWAISMNCFVDIPYDLLLSCVRNVNLTVDSEMHLSDALLIWLNANTARMEGSNGNEDDCTGILKQIRTTLLPLWFAAEKRSSCHFSKFADESINSIFRLLKIPSSGSLHALGNGHVHDLRIRLTKFSKKVNLSSCPQITSVIILLSVLPLSHDIGSTLRSIEQSPIKFERLYRDQCSILLKSLPTLSFEAVQEVDISKCPRLHLETAIECFCSSFPSLRTLKATFLLNFKIKTLCHLVGKCPMVYEVDLTIDTSPIISSKVCTISSSPATTLQQSNLSLNVGKSPLYMNPFYKSGLSLGKLTLEGQSDLSDSDLRYISEFLVSLQYLNLRGCISLTDVGIASLLLRCSKLHSVLVCDTSFGINSVLALCSSSSDCIAGQHIENKHLDPLAFNLQALHMGGCKCVEETSLLKIMSQMQKLKTLCLRDTNLDDGALCSFGGSSLEMLDVSNTKVSEAALAHLVGRNPGLKCLKLRGCRNLSQQESDAQMREFSSAYSCRELHNKIRTLMLEEISLGWGFSYSSLEALKPAISSLRKITVGLGGSLGEDALGRLPIICPLLESVILYFQVLSDSIIMKILANLKNLLVLALCHCLGDISIVSFKFSIPNLRKLTLERVTPWMTNNDLVILTRSCANLVELSLLGCTLLSSESQQIISHGWPGLVSIHLEECGEVTTKGVSSLLDCKALEDLLLRHNGPGIKRSFIFEASSKLPLLRKVSLDLCDASEGDFDIPDYADRYFLSSVKIARCKSQRYGLDVQFLEARRKPVHKETLVLVWNSKTILRTVVKERL</sequence>
<name>A0AAW1WBJ9_RUBAR</name>
<dbReference type="InterPro" id="IPR011705">
    <property type="entry name" value="BACK"/>
</dbReference>
<evidence type="ECO:0000256" key="2">
    <source>
        <dbReference type="ARBA" id="ARBA00004906"/>
    </source>
</evidence>
<reference evidence="4 5" key="1">
    <citation type="journal article" date="2023" name="G3 (Bethesda)">
        <title>A chromosome-length genome assembly and annotation of blackberry (Rubus argutus, cv. 'Hillquist').</title>
        <authorList>
            <person name="Bruna T."/>
            <person name="Aryal R."/>
            <person name="Dudchenko O."/>
            <person name="Sargent D.J."/>
            <person name="Mead D."/>
            <person name="Buti M."/>
            <person name="Cavallini A."/>
            <person name="Hytonen T."/>
            <person name="Andres J."/>
            <person name="Pham M."/>
            <person name="Weisz D."/>
            <person name="Mascagni F."/>
            <person name="Usai G."/>
            <person name="Natali L."/>
            <person name="Bassil N."/>
            <person name="Fernandez G.E."/>
            <person name="Lomsadze A."/>
            <person name="Armour M."/>
            <person name="Olukolu B."/>
            <person name="Poorten T."/>
            <person name="Britton C."/>
            <person name="Davik J."/>
            <person name="Ashrafi H."/>
            <person name="Aiden E.L."/>
            <person name="Borodovsky M."/>
            <person name="Worthington M."/>
        </authorList>
    </citation>
    <scope>NUCLEOTIDE SEQUENCE [LARGE SCALE GENOMIC DNA]</scope>
    <source>
        <strain evidence="4">PI 553951</strain>
    </source>
</reference>
<dbReference type="AlphaFoldDB" id="A0AAW1WBJ9"/>
<dbReference type="CDD" id="cd18186">
    <property type="entry name" value="BTB_POZ_ZBTB_KLHL-like"/>
    <property type="match status" value="1"/>
</dbReference>
<dbReference type="GO" id="GO:0019005">
    <property type="term" value="C:SCF ubiquitin ligase complex"/>
    <property type="evidence" value="ECO:0007669"/>
    <property type="project" value="TreeGrafter"/>
</dbReference>
<dbReference type="GO" id="GO:0031146">
    <property type="term" value="P:SCF-dependent proteasomal ubiquitin-dependent protein catabolic process"/>
    <property type="evidence" value="ECO:0007669"/>
    <property type="project" value="TreeGrafter"/>
</dbReference>
<proteinExistence type="predicted"/>
<dbReference type="Gene3D" id="3.80.10.10">
    <property type="entry name" value="Ribonuclease Inhibitor"/>
    <property type="match status" value="2"/>
</dbReference>
<dbReference type="PANTHER" id="PTHR13318">
    <property type="entry name" value="PARTNER OF PAIRED, ISOFORM B-RELATED"/>
    <property type="match status" value="1"/>
</dbReference>
<dbReference type="Proteomes" id="UP001457282">
    <property type="component" value="Unassembled WGS sequence"/>
</dbReference>
<organism evidence="4 5">
    <name type="scientific">Rubus argutus</name>
    <name type="common">Southern blackberry</name>
    <dbReference type="NCBI Taxonomy" id="59490"/>
    <lineage>
        <taxon>Eukaryota</taxon>
        <taxon>Viridiplantae</taxon>
        <taxon>Streptophyta</taxon>
        <taxon>Embryophyta</taxon>
        <taxon>Tracheophyta</taxon>
        <taxon>Spermatophyta</taxon>
        <taxon>Magnoliopsida</taxon>
        <taxon>eudicotyledons</taxon>
        <taxon>Gunneridae</taxon>
        <taxon>Pentapetalae</taxon>
        <taxon>rosids</taxon>
        <taxon>fabids</taxon>
        <taxon>Rosales</taxon>
        <taxon>Rosaceae</taxon>
        <taxon>Rosoideae</taxon>
        <taxon>Rosoideae incertae sedis</taxon>
        <taxon>Rubus</taxon>
    </lineage>
</organism>
<dbReference type="Gene3D" id="3.30.710.10">
    <property type="entry name" value="Potassium Channel Kv1.1, Chain A"/>
    <property type="match status" value="1"/>
</dbReference>
<comment type="pathway">
    <text evidence="2">Protein modification; protein ubiquitination.</text>
</comment>
<protein>
    <recommendedName>
        <fullName evidence="3">BTB domain-containing protein</fullName>
    </recommendedName>
</protein>
<dbReference type="SUPFAM" id="SSF54695">
    <property type="entry name" value="POZ domain"/>
    <property type="match status" value="1"/>
</dbReference>
<keyword evidence="5" id="KW-1185">Reference proteome</keyword>
<dbReference type="SMART" id="SM00367">
    <property type="entry name" value="LRR_CC"/>
    <property type="match status" value="8"/>
</dbReference>
<comment type="function">
    <text evidence="1">May act as a substrate-specific adapter of an E3 ubiquitin-protein ligase complex (CUL3-RBX1-BTB) which mediates the ubiquitination and subsequent proteasomal degradation of target proteins.</text>
</comment>
<dbReference type="InterPro" id="IPR006553">
    <property type="entry name" value="Leu-rich_rpt_Cys-con_subtyp"/>
</dbReference>